<dbReference type="EMBL" id="ML208278">
    <property type="protein sequence ID" value="TFK73137.1"/>
    <property type="molecule type" value="Genomic_DNA"/>
</dbReference>
<proteinExistence type="predicted"/>
<keyword evidence="2" id="KW-1185">Reference proteome</keyword>
<sequence>MLHGKTRVQAVTLSQHLLKFLPTPLLLREEISLDSEPNNSYNNMEPELTSNPSPAPGNSPLLIDEPYQIPKLFQIEEILHNIFDHFSPPVSSSSDVVLIEGRYKAPVDKSTLLSAVLTCHAFREPALDALWRTLDSFLPFCTLLPILTAGEESRKIVGDLIRFDISSLLRNYQSRVQTLIWSTNKEACSGHYFMLSALGPEFLPNLRTLIIPNLSYELETTLLYALGSSMIQTIDIASTPPFFQGTWNPDLLVDALVTALCYRSRNSMQNITVPYASVPLTVLSLPSLKSVRLTHGTTSTSMIKDLSSLSNLKRVEFTLKTAPELELPFSSIEEVHLTGFTPVIYHFLNSCNSTRLRALSLRFSLSRPRPRNAGSGYVGNSTIQRLLLILQEKWGNTLTSLDIAGHPDGPFDALTFEELGKLPLTSLRISFAGYGLPVSLTLTTIMSHFPEIQCLHLPTYPTNSGARLSELCQIAQSHQNLRELTVLLNTEQTDTESPVLQNKLHTLHVYDSPVSDGWYVAEQLHRTFPNLKRIIPQAGCQDEVKWREVERMLQFARRIRCLSE</sequence>
<evidence type="ECO:0000313" key="2">
    <source>
        <dbReference type="Proteomes" id="UP000308600"/>
    </source>
</evidence>
<dbReference type="Proteomes" id="UP000308600">
    <property type="component" value="Unassembled WGS sequence"/>
</dbReference>
<name>A0ACD3B636_9AGAR</name>
<accession>A0ACD3B636</accession>
<gene>
    <name evidence="1" type="ORF">BDN72DRAFT_247391</name>
</gene>
<organism evidence="1 2">
    <name type="scientific">Pluteus cervinus</name>
    <dbReference type="NCBI Taxonomy" id="181527"/>
    <lineage>
        <taxon>Eukaryota</taxon>
        <taxon>Fungi</taxon>
        <taxon>Dikarya</taxon>
        <taxon>Basidiomycota</taxon>
        <taxon>Agaricomycotina</taxon>
        <taxon>Agaricomycetes</taxon>
        <taxon>Agaricomycetidae</taxon>
        <taxon>Agaricales</taxon>
        <taxon>Pluteineae</taxon>
        <taxon>Pluteaceae</taxon>
        <taxon>Pluteus</taxon>
    </lineage>
</organism>
<protein>
    <submittedName>
        <fullName evidence="1">Uncharacterized protein</fullName>
    </submittedName>
</protein>
<reference evidence="1 2" key="1">
    <citation type="journal article" date="2019" name="Nat. Ecol. Evol.">
        <title>Megaphylogeny resolves global patterns of mushroom evolution.</title>
        <authorList>
            <person name="Varga T."/>
            <person name="Krizsan K."/>
            <person name="Foldi C."/>
            <person name="Dima B."/>
            <person name="Sanchez-Garcia M."/>
            <person name="Sanchez-Ramirez S."/>
            <person name="Szollosi G.J."/>
            <person name="Szarkandi J.G."/>
            <person name="Papp V."/>
            <person name="Albert L."/>
            <person name="Andreopoulos W."/>
            <person name="Angelini C."/>
            <person name="Antonin V."/>
            <person name="Barry K.W."/>
            <person name="Bougher N.L."/>
            <person name="Buchanan P."/>
            <person name="Buyck B."/>
            <person name="Bense V."/>
            <person name="Catcheside P."/>
            <person name="Chovatia M."/>
            <person name="Cooper J."/>
            <person name="Damon W."/>
            <person name="Desjardin D."/>
            <person name="Finy P."/>
            <person name="Geml J."/>
            <person name="Haridas S."/>
            <person name="Hughes K."/>
            <person name="Justo A."/>
            <person name="Karasinski D."/>
            <person name="Kautmanova I."/>
            <person name="Kiss B."/>
            <person name="Kocsube S."/>
            <person name="Kotiranta H."/>
            <person name="LaButti K.M."/>
            <person name="Lechner B.E."/>
            <person name="Liimatainen K."/>
            <person name="Lipzen A."/>
            <person name="Lukacs Z."/>
            <person name="Mihaltcheva S."/>
            <person name="Morgado L.N."/>
            <person name="Niskanen T."/>
            <person name="Noordeloos M.E."/>
            <person name="Ohm R.A."/>
            <person name="Ortiz-Santana B."/>
            <person name="Ovrebo C."/>
            <person name="Racz N."/>
            <person name="Riley R."/>
            <person name="Savchenko A."/>
            <person name="Shiryaev A."/>
            <person name="Soop K."/>
            <person name="Spirin V."/>
            <person name="Szebenyi C."/>
            <person name="Tomsovsky M."/>
            <person name="Tulloss R.E."/>
            <person name="Uehling J."/>
            <person name="Grigoriev I.V."/>
            <person name="Vagvolgyi C."/>
            <person name="Papp T."/>
            <person name="Martin F.M."/>
            <person name="Miettinen O."/>
            <person name="Hibbett D.S."/>
            <person name="Nagy L.G."/>
        </authorList>
    </citation>
    <scope>NUCLEOTIDE SEQUENCE [LARGE SCALE GENOMIC DNA]</scope>
    <source>
        <strain evidence="1 2">NL-1719</strain>
    </source>
</reference>
<evidence type="ECO:0000313" key="1">
    <source>
        <dbReference type="EMBL" id="TFK73137.1"/>
    </source>
</evidence>